<gene>
    <name evidence="10" type="ORF">UFOPK2366_01432</name>
</gene>
<dbReference type="PANTHER" id="PTHR23513">
    <property type="entry name" value="INTEGRAL MEMBRANE EFFLUX PROTEIN-RELATED"/>
    <property type="match status" value="1"/>
</dbReference>
<keyword evidence="4 8" id="KW-0812">Transmembrane</keyword>
<evidence type="ECO:0000256" key="1">
    <source>
        <dbReference type="ARBA" id="ARBA00004651"/>
    </source>
</evidence>
<feature type="transmembrane region" description="Helical" evidence="8">
    <location>
        <begin position="303"/>
        <end position="321"/>
    </location>
</feature>
<name>A0A6J6Q1S5_9ZZZZ</name>
<dbReference type="Pfam" id="PF05977">
    <property type="entry name" value="MFS_3"/>
    <property type="match status" value="1"/>
</dbReference>
<feature type="transmembrane region" description="Helical" evidence="8">
    <location>
        <begin position="361"/>
        <end position="380"/>
    </location>
</feature>
<keyword evidence="5 8" id="KW-1133">Transmembrane helix</keyword>
<evidence type="ECO:0000256" key="4">
    <source>
        <dbReference type="ARBA" id="ARBA00022692"/>
    </source>
</evidence>
<dbReference type="Gene3D" id="1.20.1250.20">
    <property type="entry name" value="MFS general substrate transporter like domains"/>
    <property type="match status" value="2"/>
</dbReference>
<dbReference type="PANTHER" id="PTHR23513:SF11">
    <property type="entry name" value="STAPHYLOFERRIN A TRANSPORTER"/>
    <property type="match status" value="1"/>
</dbReference>
<keyword evidence="2" id="KW-0813">Transport</keyword>
<feature type="transmembrane region" description="Helical" evidence="8">
    <location>
        <begin position="234"/>
        <end position="255"/>
    </location>
</feature>
<comment type="subcellular location">
    <subcellularLocation>
        <location evidence="1">Cell membrane</location>
        <topology evidence="1">Multi-pass membrane protein</topology>
    </subcellularLocation>
</comment>
<proteinExistence type="predicted"/>
<dbReference type="EMBL" id="CAEZXM010000289">
    <property type="protein sequence ID" value="CAB4704482.1"/>
    <property type="molecule type" value="Genomic_DNA"/>
</dbReference>
<reference evidence="10" key="1">
    <citation type="submission" date="2020-05" db="EMBL/GenBank/DDBJ databases">
        <authorList>
            <person name="Chiriac C."/>
            <person name="Salcher M."/>
            <person name="Ghai R."/>
            <person name="Kavagutti S V."/>
        </authorList>
    </citation>
    <scope>NUCLEOTIDE SEQUENCE</scope>
</reference>
<feature type="domain" description="Major facilitator superfamily (MFS) profile" evidence="9">
    <location>
        <begin position="27"/>
        <end position="416"/>
    </location>
</feature>
<keyword evidence="6 8" id="KW-0472">Membrane</keyword>
<evidence type="ECO:0000256" key="5">
    <source>
        <dbReference type="ARBA" id="ARBA00022989"/>
    </source>
</evidence>
<dbReference type="InterPro" id="IPR036259">
    <property type="entry name" value="MFS_trans_sf"/>
</dbReference>
<feature type="region of interest" description="Disordered" evidence="7">
    <location>
        <begin position="419"/>
        <end position="443"/>
    </location>
</feature>
<evidence type="ECO:0000256" key="8">
    <source>
        <dbReference type="SAM" id="Phobius"/>
    </source>
</evidence>
<feature type="compositionally biased region" description="Basic and acidic residues" evidence="7">
    <location>
        <begin position="434"/>
        <end position="443"/>
    </location>
</feature>
<feature type="transmembrane region" description="Helical" evidence="8">
    <location>
        <begin position="392"/>
        <end position="410"/>
    </location>
</feature>
<dbReference type="PROSITE" id="PS50850">
    <property type="entry name" value="MFS"/>
    <property type="match status" value="1"/>
</dbReference>
<evidence type="ECO:0000256" key="2">
    <source>
        <dbReference type="ARBA" id="ARBA00022448"/>
    </source>
</evidence>
<dbReference type="GO" id="GO:0005886">
    <property type="term" value="C:plasma membrane"/>
    <property type="evidence" value="ECO:0007669"/>
    <property type="project" value="UniProtKB-SubCell"/>
</dbReference>
<evidence type="ECO:0000256" key="6">
    <source>
        <dbReference type="ARBA" id="ARBA00023136"/>
    </source>
</evidence>
<dbReference type="InterPro" id="IPR010290">
    <property type="entry name" value="TM_effector"/>
</dbReference>
<sequence length="443" mass="47837">MPTPVSERTTKSNARAGSARAAFGYRDFRIIWIGLFASNVGTWMQNLALPAYIDARTHKATWVAIMGFAQLGPLLLLSIPGGVLADRFPRRPWLITNQALQMVFAVAIAFLIARDSSLWAIFAIQLGIGIFNALGAPAMQASIPLLLSKEDLPGALSLNSVMLNGSRVIGPALAAALIGLGVTVPQIFVINAATYLFAVAAIAVIVIPHVQSQSVERGMQKLLVGIRIARQRGVLSRMLLAMTAFSFLCLPYVSLFPSIARLNFGIDSSSATYKWLYATWGLGACLGGLACGSIFIRFDRRKLIVFAFRGFALSMAGFALASGPLLAIPIGFLLGFFYFMAVTPMVTVFQTNMRDHERARVMSLWFMAFGGTVTLGALAFGPVVDRFGPRPVLFVSVASAVVLSWWADLIRRPTQMLSDDESSQPLETRNAASLDEHGVVAGE</sequence>
<feature type="transmembrane region" description="Helical" evidence="8">
    <location>
        <begin position="119"/>
        <end position="147"/>
    </location>
</feature>
<evidence type="ECO:0000259" key="9">
    <source>
        <dbReference type="PROSITE" id="PS50850"/>
    </source>
</evidence>
<feature type="transmembrane region" description="Helical" evidence="8">
    <location>
        <begin position="60"/>
        <end position="81"/>
    </location>
</feature>
<evidence type="ECO:0000256" key="7">
    <source>
        <dbReference type="SAM" id="MobiDB-lite"/>
    </source>
</evidence>
<feature type="transmembrane region" description="Helical" evidence="8">
    <location>
        <begin position="275"/>
        <end position="296"/>
    </location>
</feature>
<keyword evidence="3" id="KW-1003">Cell membrane</keyword>
<dbReference type="CDD" id="cd06173">
    <property type="entry name" value="MFS_MefA_like"/>
    <property type="match status" value="1"/>
</dbReference>
<dbReference type="AlphaFoldDB" id="A0A6J6Q1S5"/>
<accession>A0A6J6Q1S5</accession>
<feature type="transmembrane region" description="Helical" evidence="8">
    <location>
        <begin position="93"/>
        <end position="113"/>
    </location>
</feature>
<feature type="transmembrane region" description="Helical" evidence="8">
    <location>
        <begin position="327"/>
        <end position="349"/>
    </location>
</feature>
<feature type="transmembrane region" description="Helical" evidence="8">
    <location>
        <begin position="30"/>
        <end position="48"/>
    </location>
</feature>
<dbReference type="SUPFAM" id="SSF103473">
    <property type="entry name" value="MFS general substrate transporter"/>
    <property type="match status" value="1"/>
</dbReference>
<dbReference type="InterPro" id="IPR020846">
    <property type="entry name" value="MFS_dom"/>
</dbReference>
<organism evidence="10">
    <name type="scientific">freshwater metagenome</name>
    <dbReference type="NCBI Taxonomy" id="449393"/>
    <lineage>
        <taxon>unclassified sequences</taxon>
        <taxon>metagenomes</taxon>
        <taxon>ecological metagenomes</taxon>
    </lineage>
</organism>
<evidence type="ECO:0000256" key="3">
    <source>
        <dbReference type="ARBA" id="ARBA00022475"/>
    </source>
</evidence>
<evidence type="ECO:0000313" key="10">
    <source>
        <dbReference type="EMBL" id="CAB4704482.1"/>
    </source>
</evidence>
<feature type="transmembrane region" description="Helical" evidence="8">
    <location>
        <begin position="194"/>
        <end position="213"/>
    </location>
</feature>
<protein>
    <submittedName>
        <fullName evidence="10">Unannotated protein</fullName>
    </submittedName>
</protein>
<dbReference type="GO" id="GO:0022857">
    <property type="term" value="F:transmembrane transporter activity"/>
    <property type="evidence" value="ECO:0007669"/>
    <property type="project" value="InterPro"/>
</dbReference>